<dbReference type="GO" id="GO:0008721">
    <property type="term" value="F:D-serine ammonia-lyase activity"/>
    <property type="evidence" value="ECO:0007669"/>
    <property type="project" value="UniProtKB-EC"/>
</dbReference>
<reference evidence="19" key="2">
    <citation type="journal article" date="2023" name="Microbiol Resour">
        <title>Decontamination and Annotation of the Draft Genome Sequence of the Oomycete Lagenidium giganteum ARSEF 373.</title>
        <authorList>
            <person name="Morgan W.R."/>
            <person name="Tartar A."/>
        </authorList>
    </citation>
    <scope>NUCLEOTIDE SEQUENCE</scope>
    <source>
        <strain evidence="19">ARSEF 373</strain>
    </source>
</reference>
<evidence type="ECO:0000313" key="19">
    <source>
        <dbReference type="EMBL" id="DBA04601.1"/>
    </source>
</evidence>
<dbReference type="GO" id="GO:0004132">
    <property type="term" value="F:dCMP deaminase activity"/>
    <property type="evidence" value="ECO:0007669"/>
    <property type="project" value="UniProtKB-EC"/>
</dbReference>
<keyword evidence="7" id="KW-0378">Hydrolase</keyword>
<dbReference type="InterPro" id="IPR029066">
    <property type="entry name" value="PLP-binding_barrel"/>
</dbReference>
<comment type="similarity">
    <text evidence="3">Belongs to the DSD1 family.</text>
</comment>
<evidence type="ECO:0000313" key="20">
    <source>
        <dbReference type="Proteomes" id="UP001146120"/>
    </source>
</evidence>
<dbReference type="InterPro" id="IPR016192">
    <property type="entry name" value="APOBEC/CMP_deaminase_Zn-bd"/>
</dbReference>
<keyword evidence="5" id="KW-0479">Metal-binding</keyword>
<dbReference type="InterPro" id="IPR051466">
    <property type="entry name" value="D-amino_acid_metab_enzyme"/>
</dbReference>
<dbReference type="SMART" id="SM01119">
    <property type="entry name" value="D-ser_dehydrat"/>
    <property type="match status" value="1"/>
</dbReference>
<reference evidence="19" key="1">
    <citation type="submission" date="2022-11" db="EMBL/GenBank/DDBJ databases">
        <authorList>
            <person name="Morgan W.R."/>
            <person name="Tartar A."/>
        </authorList>
    </citation>
    <scope>NUCLEOTIDE SEQUENCE</scope>
    <source>
        <strain evidence="19">ARSEF 373</strain>
    </source>
</reference>
<keyword evidence="8" id="KW-0862">Zinc</keyword>
<dbReference type="Proteomes" id="UP001146120">
    <property type="component" value="Unassembled WGS sequence"/>
</dbReference>
<dbReference type="Gene3D" id="3.40.140.10">
    <property type="entry name" value="Cytidine Deaminase, domain 2"/>
    <property type="match status" value="1"/>
</dbReference>
<dbReference type="InterPro" id="IPR035105">
    <property type="entry name" value="Deoxycytidylate_deaminase_dom"/>
</dbReference>
<accession>A0AAV2ZAY9</accession>
<dbReference type="InterPro" id="IPR016193">
    <property type="entry name" value="Cytidine_deaminase-like"/>
</dbReference>
<evidence type="ECO:0000256" key="10">
    <source>
        <dbReference type="ARBA" id="ARBA00023239"/>
    </source>
</evidence>
<comment type="cofactor">
    <cofactor evidence="2">
        <name>Zn(2+)</name>
        <dbReference type="ChEBI" id="CHEBI:29105"/>
    </cofactor>
</comment>
<dbReference type="PROSITE" id="PS51747">
    <property type="entry name" value="CYT_DCMP_DEAMINASES_2"/>
    <property type="match status" value="1"/>
</dbReference>
<keyword evidence="6" id="KW-0545">Nucleotide biosynthesis</keyword>
<evidence type="ECO:0000256" key="5">
    <source>
        <dbReference type="ARBA" id="ARBA00022723"/>
    </source>
</evidence>
<feature type="region of interest" description="Disordered" evidence="17">
    <location>
        <begin position="111"/>
        <end position="176"/>
    </location>
</feature>
<dbReference type="InterPro" id="IPR002125">
    <property type="entry name" value="CMP_dCMP_dom"/>
</dbReference>
<organism evidence="19 20">
    <name type="scientific">Lagenidium giganteum</name>
    <dbReference type="NCBI Taxonomy" id="4803"/>
    <lineage>
        <taxon>Eukaryota</taxon>
        <taxon>Sar</taxon>
        <taxon>Stramenopiles</taxon>
        <taxon>Oomycota</taxon>
        <taxon>Peronosporomycetes</taxon>
        <taxon>Pythiales</taxon>
        <taxon>Pythiaceae</taxon>
    </lineage>
</organism>
<dbReference type="InterPro" id="IPR001608">
    <property type="entry name" value="Ala_racemase_N"/>
</dbReference>
<evidence type="ECO:0000256" key="3">
    <source>
        <dbReference type="ARBA" id="ARBA00005323"/>
    </source>
</evidence>
<evidence type="ECO:0000256" key="17">
    <source>
        <dbReference type="SAM" id="MobiDB-lite"/>
    </source>
</evidence>
<dbReference type="Pfam" id="PF01168">
    <property type="entry name" value="Ala_racemase_N"/>
    <property type="match status" value="1"/>
</dbReference>
<evidence type="ECO:0000256" key="14">
    <source>
        <dbReference type="ARBA" id="ARBA00066349"/>
    </source>
</evidence>
<dbReference type="FunFam" id="3.20.20.10:FF:000016">
    <property type="entry name" value="D-serine dehydratase"/>
    <property type="match status" value="1"/>
</dbReference>
<gene>
    <name evidence="19" type="ORF">N0F65_012184</name>
</gene>
<evidence type="ECO:0000256" key="16">
    <source>
        <dbReference type="ARBA" id="ARBA00075219"/>
    </source>
</evidence>
<dbReference type="CDD" id="cd01286">
    <property type="entry name" value="deoxycytidylate_deaminase"/>
    <property type="match status" value="1"/>
</dbReference>
<dbReference type="EC" id="3.5.4.12" evidence="11"/>
<comment type="similarity">
    <text evidence="4">Belongs to the cytidine and deoxycytidylate deaminase family.</text>
</comment>
<evidence type="ECO:0000256" key="13">
    <source>
        <dbReference type="ARBA" id="ARBA00051198"/>
    </source>
</evidence>
<name>A0AAV2ZAY9_9STRA</name>
<evidence type="ECO:0000256" key="12">
    <source>
        <dbReference type="ARBA" id="ARBA00041763"/>
    </source>
</evidence>
<evidence type="ECO:0000256" key="11">
    <source>
        <dbReference type="ARBA" id="ARBA00038938"/>
    </source>
</evidence>
<comment type="catalytic activity">
    <reaction evidence="13">
        <text>D-serine = pyruvate + NH4(+)</text>
        <dbReference type="Rhea" id="RHEA:13977"/>
        <dbReference type="ChEBI" id="CHEBI:15361"/>
        <dbReference type="ChEBI" id="CHEBI:28938"/>
        <dbReference type="ChEBI" id="CHEBI:35247"/>
        <dbReference type="EC" id="4.3.1.18"/>
    </reaction>
    <physiologicalReaction direction="left-to-right" evidence="13">
        <dbReference type="Rhea" id="RHEA:13978"/>
    </physiologicalReaction>
</comment>
<evidence type="ECO:0000256" key="15">
    <source>
        <dbReference type="ARBA" id="ARBA00069616"/>
    </source>
</evidence>
<evidence type="ECO:0000256" key="2">
    <source>
        <dbReference type="ARBA" id="ARBA00001947"/>
    </source>
</evidence>
<dbReference type="GO" id="GO:0009165">
    <property type="term" value="P:nucleotide biosynthetic process"/>
    <property type="evidence" value="ECO:0007669"/>
    <property type="project" value="UniProtKB-KW"/>
</dbReference>
<keyword evidence="10" id="KW-0456">Lyase</keyword>
<comment type="caution">
    <text evidence="19">The sequence shown here is derived from an EMBL/GenBank/DDBJ whole genome shotgun (WGS) entry which is preliminary data.</text>
</comment>
<dbReference type="GO" id="GO:0036088">
    <property type="term" value="P:D-serine catabolic process"/>
    <property type="evidence" value="ECO:0007669"/>
    <property type="project" value="TreeGrafter"/>
</dbReference>
<dbReference type="PROSITE" id="PS00903">
    <property type="entry name" value="CYT_DCMP_DEAMINASES_1"/>
    <property type="match status" value="1"/>
</dbReference>
<dbReference type="EC" id="4.3.1.18" evidence="14"/>
<dbReference type="AlphaFoldDB" id="A0AAV2ZAY9"/>
<dbReference type="Pfam" id="PF14031">
    <property type="entry name" value="D-ser_dehydrat"/>
    <property type="match status" value="1"/>
</dbReference>
<feature type="compositionally biased region" description="Basic and acidic residues" evidence="17">
    <location>
        <begin position="126"/>
        <end position="139"/>
    </location>
</feature>
<dbReference type="Pfam" id="PF00383">
    <property type="entry name" value="dCMP_cyt_deam_1"/>
    <property type="match status" value="1"/>
</dbReference>
<dbReference type="FunFam" id="3.40.140.10:FF:000021">
    <property type="entry name" value="Deoxycytidylate deaminase"/>
    <property type="match status" value="1"/>
</dbReference>
<evidence type="ECO:0000256" key="4">
    <source>
        <dbReference type="ARBA" id="ARBA00006576"/>
    </source>
</evidence>
<evidence type="ECO:0000256" key="1">
    <source>
        <dbReference type="ARBA" id="ARBA00001933"/>
    </source>
</evidence>
<evidence type="ECO:0000256" key="8">
    <source>
        <dbReference type="ARBA" id="ARBA00022833"/>
    </source>
</evidence>
<dbReference type="SUPFAM" id="SSF53927">
    <property type="entry name" value="Cytidine deaminase-like"/>
    <property type="match status" value="1"/>
</dbReference>
<evidence type="ECO:0000256" key="9">
    <source>
        <dbReference type="ARBA" id="ARBA00022898"/>
    </source>
</evidence>
<dbReference type="InterPro" id="IPR042208">
    <property type="entry name" value="D-ser_dehydrat-like_sf"/>
</dbReference>
<keyword evidence="20" id="KW-1185">Reference proteome</keyword>
<dbReference type="Gene3D" id="2.40.37.20">
    <property type="entry name" value="D-serine dehydratase-like domain"/>
    <property type="match status" value="1"/>
</dbReference>
<dbReference type="SUPFAM" id="SSF51419">
    <property type="entry name" value="PLP-binding barrel"/>
    <property type="match status" value="1"/>
</dbReference>
<proteinExistence type="inferred from homology"/>
<dbReference type="PANTHER" id="PTHR28004:SF2">
    <property type="entry name" value="D-SERINE DEHYDRATASE"/>
    <property type="match status" value="1"/>
</dbReference>
<protein>
    <recommendedName>
        <fullName evidence="15">D-serine dehydratase</fullName>
        <ecNumber evidence="11">3.5.4.12</ecNumber>
        <ecNumber evidence="14">4.3.1.18</ecNumber>
    </recommendedName>
    <alternativeName>
        <fullName evidence="16">D-serine deaminase</fullName>
    </alternativeName>
    <alternativeName>
        <fullName evidence="12">dCMP deaminase</fullName>
    </alternativeName>
</protein>
<keyword evidence="9" id="KW-0663">Pyridoxal phosphate</keyword>
<dbReference type="GO" id="GO:0008270">
    <property type="term" value="F:zinc ion binding"/>
    <property type="evidence" value="ECO:0007669"/>
    <property type="project" value="InterPro"/>
</dbReference>
<evidence type="ECO:0000259" key="18">
    <source>
        <dbReference type="PROSITE" id="PS51747"/>
    </source>
</evidence>
<sequence>MYQYTINERSVILSFQQTKTRARHHGRSNVTSAMSARKPSGRQIKELFYSEVTPASDSDSTAFFRCRCGKIRAQSLRHGYTNLTQHVVMKHPEWLTSLQHESDVGPVVALANRTDDSPSKTPVASAEDREMRTPERKTTSMDASPSSSVKAEINGLAGEKDSEPETNGDDDAEDEAAPAVAVETIDDEGVTDEAESADAATAVAEAAIAMGETQVKSPVSSPPCAPVVRKREDYLTWDDYFMSVAFLSAMRSKDPSTQVGACIVSPDNKIVGIGYNGFPNGCGDDNLPWARESSTGSALDTKYPYVCHAEMNAILNKNAADVRGCTIYVALFPCNECAKLIIQSGIARVMYCSDKYHNESQEHWEINEALSSTGLCIWAIIPHFAQPKAGDSQSTTATAAIMREWMTTPSVMVNEQRVKHNVQHMQQIATSHGVQLRPHVKTHKSVEIAQLQLEAGAVGITTSKPTEALKFLHSGLKGLKSVLLAYPVVHTNKMTKLLVAAQQFKMELRVTVDSINGLDAVEKAAISCDYPVHVLLHIDVGYHRVGMEEGDPRIAAFAKRIHDSKHLEFTGILSHAGHAYACSNAEECAALAETERQIMLRIKSSIEAIGVPVPVVSVGSTLTELPRKNFEGITEIRPGNYVFLDRTPLRMGLVRVKDLSLTVLVTVVSVNKHNIIVDAGSKVLSSDMPRAGANPTDFGNKCYGLAFLEKDFDLLGDDAEPSQNRVTLANGREIVCFEVSKLSEEHGWLKQVDGVPAPAIGQRMIVIPNHSCVVTNLTDSLYVQGEHSKVWKVLSRGCTQ</sequence>
<feature type="compositionally biased region" description="Acidic residues" evidence="17">
    <location>
        <begin position="164"/>
        <end position="176"/>
    </location>
</feature>
<dbReference type="EMBL" id="DAKRPA010000006">
    <property type="protein sequence ID" value="DBA04601.1"/>
    <property type="molecule type" value="Genomic_DNA"/>
</dbReference>
<dbReference type="InterPro" id="IPR026956">
    <property type="entry name" value="D-ser_dehydrat-like_dom"/>
</dbReference>
<dbReference type="Gene3D" id="3.20.20.10">
    <property type="entry name" value="Alanine racemase"/>
    <property type="match status" value="1"/>
</dbReference>
<evidence type="ECO:0000256" key="6">
    <source>
        <dbReference type="ARBA" id="ARBA00022727"/>
    </source>
</evidence>
<feature type="compositionally biased region" description="Polar residues" evidence="17">
    <location>
        <begin position="140"/>
        <end position="149"/>
    </location>
</feature>
<evidence type="ECO:0000256" key="7">
    <source>
        <dbReference type="ARBA" id="ARBA00022801"/>
    </source>
</evidence>
<dbReference type="PANTHER" id="PTHR28004">
    <property type="entry name" value="ZGC:162816-RELATED"/>
    <property type="match status" value="1"/>
</dbReference>
<comment type="cofactor">
    <cofactor evidence="1">
        <name>pyridoxal 5'-phosphate</name>
        <dbReference type="ChEBI" id="CHEBI:597326"/>
    </cofactor>
</comment>
<feature type="domain" description="CMP/dCMP-type deaminase" evidence="18">
    <location>
        <begin position="236"/>
        <end position="362"/>
    </location>
</feature>